<sequence>MREGAAKGGTEALAWGEHQGGGREGSKTTGRYDAGAGEIPVDTHVNEGPLGVPRSFTPPRPASSRCTRGARQRARSLTHLGKGGLGRL</sequence>
<protein>
    <submittedName>
        <fullName evidence="2">Uncharacterized protein</fullName>
    </submittedName>
</protein>
<proteinExistence type="predicted"/>
<keyword evidence="3" id="KW-1185">Reference proteome</keyword>
<gene>
    <name evidence="2" type="ORF">E2C01_066545</name>
</gene>
<organism evidence="2 3">
    <name type="scientific">Portunus trituberculatus</name>
    <name type="common">Swimming crab</name>
    <name type="synonym">Neptunus trituberculatus</name>
    <dbReference type="NCBI Taxonomy" id="210409"/>
    <lineage>
        <taxon>Eukaryota</taxon>
        <taxon>Metazoa</taxon>
        <taxon>Ecdysozoa</taxon>
        <taxon>Arthropoda</taxon>
        <taxon>Crustacea</taxon>
        <taxon>Multicrustacea</taxon>
        <taxon>Malacostraca</taxon>
        <taxon>Eumalacostraca</taxon>
        <taxon>Eucarida</taxon>
        <taxon>Decapoda</taxon>
        <taxon>Pleocyemata</taxon>
        <taxon>Brachyura</taxon>
        <taxon>Eubrachyura</taxon>
        <taxon>Portunoidea</taxon>
        <taxon>Portunidae</taxon>
        <taxon>Portuninae</taxon>
        <taxon>Portunus</taxon>
    </lineage>
</organism>
<dbReference type="EMBL" id="VSRR010034398">
    <property type="protein sequence ID" value="MPC72247.1"/>
    <property type="molecule type" value="Genomic_DNA"/>
</dbReference>
<evidence type="ECO:0000256" key="1">
    <source>
        <dbReference type="SAM" id="MobiDB-lite"/>
    </source>
</evidence>
<dbReference type="Proteomes" id="UP000324222">
    <property type="component" value="Unassembled WGS sequence"/>
</dbReference>
<comment type="caution">
    <text evidence="2">The sequence shown here is derived from an EMBL/GenBank/DDBJ whole genome shotgun (WGS) entry which is preliminary data.</text>
</comment>
<feature type="region of interest" description="Disordered" evidence="1">
    <location>
        <begin position="1"/>
        <end position="88"/>
    </location>
</feature>
<dbReference type="AlphaFoldDB" id="A0A5B7HSL6"/>
<evidence type="ECO:0000313" key="3">
    <source>
        <dbReference type="Proteomes" id="UP000324222"/>
    </source>
</evidence>
<name>A0A5B7HSL6_PORTR</name>
<reference evidence="2 3" key="1">
    <citation type="submission" date="2019-05" db="EMBL/GenBank/DDBJ databases">
        <title>Another draft genome of Portunus trituberculatus and its Hox gene families provides insights of decapod evolution.</title>
        <authorList>
            <person name="Jeong J.-H."/>
            <person name="Song I."/>
            <person name="Kim S."/>
            <person name="Choi T."/>
            <person name="Kim D."/>
            <person name="Ryu S."/>
            <person name="Kim W."/>
        </authorList>
    </citation>
    <scope>NUCLEOTIDE SEQUENCE [LARGE SCALE GENOMIC DNA]</scope>
    <source>
        <tissue evidence="2">Muscle</tissue>
    </source>
</reference>
<evidence type="ECO:0000313" key="2">
    <source>
        <dbReference type="EMBL" id="MPC72247.1"/>
    </source>
</evidence>
<accession>A0A5B7HSL6</accession>